<sequence length="1325" mass="144531">MFNISDNLMNILNDIFSWLYESLIEPFLFLHSFQNLIFGEGRTEDLIHKTFTSTEITGVFQPGSTLIASIAGFFILAAIVVAGMRIGSTAINPASRTYYIEFFKDLAIVAIVFFNLDFLYDFIFTINNGIVNIFASGYEDAGLDLLTSVSGNGIIGSIIVGIIILFLTLWANWYYMMRKLTLLILMILGPLMIALFLIPQFKSVTVAWFEELVGTVFVQSIHAILFWIAALITVANADPTEGNMIDALVNIESLILYLIFIPTGEAIRSLLGMGGGMHNNLSRAGAMFGLSALAGVYGSVKGALDKDSGSVMGALKGARDGTSKVNRTTEQTDGESIIRDATMAANTGTDTGTTPKAEGMLKWGDIGSKAGKAIAGSAGSIGGAAIGGPMGSMVGASVGFIAGGVAGGVAGRGAKASKDLVANNLKNGKNSFTDTWGELKDPLKGNQEELANVLADKETADYENEFKPSFVEKAQQDFPDLDHKGIEMMWQDHKEGIHANNLANARDLVKKATGKEGKLASASSLANTGASEMTNRWANENKEAFEQEYDSANPLPENATAEEMKLHAENKNKAWNEKVASKQAHFQSIANQTADQLKDEAMGSEIISKDDFAKNYANNLQEHDKQGFIEEYQRQNPNASSEDAQSAYALAKRNNARSNFAKTYMQNNPNTDLEQAENLYDMTQGSSSKADYINKAMNSASKAHTNKMEKTFDTALPYIKSDDKEGFIKDYQANIDPSATTEQASALYDSAKETGTKQMFMKNQKFSPTNEMRTQAGNDYDLAKTYSTADNKDAFVQAYQAQHPNATKEQAEMLFDQANSTSTGGQRSYLAAARGSIDSVKPETVFNKGMNKSVNRGYLTNQLAAAQTLQDKDNFIKQQIDNSVPESTAQQMWQSREQDQFQSNLAHFDNQLPQIVPMKNMISKSNTLQKGVAAASATSAFVGQATGITPIASAAKNAAIKGKLASQSFVQGYQEGTQDVLESPENTLPNDNLGNQMVTQTKAIRSGLAKGISNVGNTLEPAIETAKDKQNSFQNAVAYTGGLVGGIKLYQKAGQLASRVNPYNKVMNKSNESGVYEASEIRQMASRKDDETGQSYIPQGNVQLVSTPSQSFVQVTDSAGQKRIVSRYGAGDSALKQGQVVYQDLTVDDRGGLKPVTNPYMIDTGGAKVSTNRNMNINPNKLIATNRPEPINSRATQSVAPYNAKVETGTFTRQEAINSTENIRLIVTKNQSYMVGNEKDTGKEVRISPISPGDARLDANDVREVHYTVQNKRFNIERVMDNNGKNVNYNPRMETDEYLYSPRNPRVQRRQQFERERFKKIGGID</sequence>
<evidence type="ECO:0008006" key="4">
    <source>
        <dbReference type="Google" id="ProtNLM"/>
    </source>
</evidence>
<feature type="transmembrane region" description="Helical" evidence="1">
    <location>
        <begin position="213"/>
        <end position="235"/>
    </location>
</feature>
<feature type="transmembrane region" description="Helical" evidence="1">
    <location>
        <begin position="106"/>
        <end position="134"/>
    </location>
</feature>
<dbReference type="EMBL" id="JBHUDE010000163">
    <property type="protein sequence ID" value="MFD1609770.1"/>
    <property type="molecule type" value="Genomic_DNA"/>
</dbReference>
<dbReference type="Proteomes" id="UP001597221">
    <property type="component" value="Unassembled WGS sequence"/>
</dbReference>
<evidence type="ECO:0000313" key="2">
    <source>
        <dbReference type="EMBL" id="MFD1609770.1"/>
    </source>
</evidence>
<evidence type="ECO:0000256" key="1">
    <source>
        <dbReference type="SAM" id="Phobius"/>
    </source>
</evidence>
<feature type="transmembrane region" description="Helical" evidence="1">
    <location>
        <begin position="154"/>
        <end position="175"/>
    </location>
</feature>
<feature type="transmembrane region" description="Helical" evidence="1">
    <location>
        <begin position="247"/>
        <end position="264"/>
    </location>
</feature>
<protein>
    <recommendedName>
        <fullName evidence="4">Type IV secretion system protein</fullName>
    </recommendedName>
</protein>
<keyword evidence="1" id="KW-0472">Membrane</keyword>
<proteinExistence type="predicted"/>
<accession>A0ABW4HY79</accession>
<keyword evidence="1" id="KW-0812">Transmembrane</keyword>
<comment type="caution">
    <text evidence="2">The sequence shown here is derived from an EMBL/GenBank/DDBJ whole genome shotgun (WGS) entry which is preliminary data.</text>
</comment>
<name>A0ABW4HY79_9BACI</name>
<feature type="transmembrane region" description="Helical" evidence="1">
    <location>
        <begin position="182"/>
        <end position="201"/>
    </location>
</feature>
<feature type="transmembrane region" description="Helical" evidence="1">
    <location>
        <begin position="66"/>
        <end position="86"/>
    </location>
</feature>
<evidence type="ECO:0000313" key="3">
    <source>
        <dbReference type="Proteomes" id="UP001597221"/>
    </source>
</evidence>
<keyword evidence="3" id="KW-1185">Reference proteome</keyword>
<gene>
    <name evidence="2" type="ORF">ACFSBH_19310</name>
</gene>
<organism evidence="2 3">
    <name type="scientific">Oceanobacillus luteolus</name>
    <dbReference type="NCBI Taxonomy" id="1274358"/>
    <lineage>
        <taxon>Bacteria</taxon>
        <taxon>Bacillati</taxon>
        <taxon>Bacillota</taxon>
        <taxon>Bacilli</taxon>
        <taxon>Bacillales</taxon>
        <taxon>Bacillaceae</taxon>
        <taxon>Oceanobacillus</taxon>
    </lineage>
</organism>
<dbReference type="RefSeq" id="WP_379599239.1">
    <property type="nucleotide sequence ID" value="NZ_JBHUDE010000163.1"/>
</dbReference>
<reference evidence="3" key="1">
    <citation type="journal article" date="2019" name="Int. J. Syst. Evol. Microbiol.">
        <title>The Global Catalogue of Microorganisms (GCM) 10K type strain sequencing project: providing services to taxonomists for standard genome sequencing and annotation.</title>
        <authorList>
            <consortium name="The Broad Institute Genomics Platform"/>
            <consortium name="The Broad Institute Genome Sequencing Center for Infectious Disease"/>
            <person name="Wu L."/>
            <person name="Ma J."/>
        </authorList>
    </citation>
    <scope>NUCLEOTIDE SEQUENCE [LARGE SCALE GENOMIC DNA]</scope>
    <source>
        <strain evidence="3">CGMCC 1.12376</strain>
    </source>
</reference>
<keyword evidence="1" id="KW-1133">Transmembrane helix</keyword>